<evidence type="ECO:0000313" key="8">
    <source>
        <dbReference type="Proteomes" id="UP000825008"/>
    </source>
</evidence>
<protein>
    <submittedName>
        <fullName evidence="7">MFS transporter</fullName>
    </submittedName>
</protein>
<name>A0A9X7WIY1_9MYCO</name>
<dbReference type="PANTHER" id="PTHR23519">
    <property type="entry name" value="AUTOPHAGY-RELATED PROTEIN 22"/>
    <property type="match status" value="1"/>
</dbReference>
<dbReference type="Proteomes" id="UP000825008">
    <property type="component" value="Chromosome"/>
</dbReference>
<feature type="transmembrane region" description="Helical" evidence="6">
    <location>
        <begin position="259"/>
        <end position="283"/>
    </location>
</feature>
<evidence type="ECO:0000256" key="3">
    <source>
        <dbReference type="ARBA" id="ARBA00022692"/>
    </source>
</evidence>
<dbReference type="SUPFAM" id="SSF103473">
    <property type="entry name" value="MFS general substrate transporter"/>
    <property type="match status" value="1"/>
</dbReference>
<sequence length="445" mass="46266">MTTNDHSLATADKPGRSRIVAWALWDTGAAGVSAIVVTFVYSVYLTSSVGRDLPGQVSPASWLGRTLAISGLTVAAIAPVIGVWVAAPHRRRVTLAVLTGTAAVLTASMSLIRDEPAYLAPGLLLLALVAACGDLAGVPYNAMLRQLSTPQNSGRISGFGWAAGYAGSVVLLLLVYVGCIAGSGPTRGLLGLSTEGGHNIRVAMLLAAAWLTVFALPLLLTAHRLAGEGEEPPLRLGFFGGYRQLWRDITAEWHRDRNLVFYLVASAIFRDGLAGVFAFGAVLGVNVYGISAGDVLIFGVAASVVAAVGAITGGLLDDRIGSKTVIVGSLVAMIAAGTTLMTLSGPRAFWACGLVLCLFIGPTQSAARTLLLRMAQDGRDGFEGVAFGLYTMTGRAVSFLAPWLFSVFVDVFGTDRAGMGGLCTVLLLGLLAVLPVRVSRPPRTP</sequence>
<keyword evidence="5 6" id="KW-0472">Membrane</keyword>
<feature type="transmembrane region" description="Helical" evidence="6">
    <location>
        <begin position="325"/>
        <end position="342"/>
    </location>
</feature>
<dbReference type="RefSeq" id="WP_220696116.1">
    <property type="nucleotide sequence ID" value="NZ_CP080997.1"/>
</dbReference>
<feature type="transmembrane region" description="Helical" evidence="6">
    <location>
        <begin position="93"/>
        <end position="112"/>
    </location>
</feature>
<feature type="transmembrane region" description="Helical" evidence="6">
    <location>
        <begin position="417"/>
        <end position="436"/>
    </location>
</feature>
<keyword evidence="2" id="KW-0813">Transport</keyword>
<organism evidence="7 8">
    <name type="scientific">Mycolicibacter heraklionensis</name>
    <dbReference type="NCBI Taxonomy" id="512402"/>
    <lineage>
        <taxon>Bacteria</taxon>
        <taxon>Bacillati</taxon>
        <taxon>Actinomycetota</taxon>
        <taxon>Actinomycetes</taxon>
        <taxon>Mycobacteriales</taxon>
        <taxon>Mycobacteriaceae</taxon>
        <taxon>Mycolicibacter</taxon>
    </lineage>
</organism>
<dbReference type="AlphaFoldDB" id="A0A9X7WIY1"/>
<evidence type="ECO:0000256" key="2">
    <source>
        <dbReference type="ARBA" id="ARBA00022448"/>
    </source>
</evidence>
<dbReference type="Gene3D" id="1.20.1250.20">
    <property type="entry name" value="MFS general substrate transporter like domains"/>
    <property type="match status" value="1"/>
</dbReference>
<feature type="transmembrane region" description="Helical" evidence="6">
    <location>
        <begin position="384"/>
        <end position="405"/>
    </location>
</feature>
<feature type="transmembrane region" description="Helical" evidence="6">
    <location>
        <begin position="295"/>
        <end position="316"/>
    </location>
</feature>
<dbReference type="EMBL" id="CP080997">
    <property type="protein sequence ID" value="QZA09116.1"/>
    <property type="molecule type" value="Genomic_DNA"/>
</dbReference>
<dbReference type="InterPro" id="IPR024671">
    <property type="entry name" value="Atg22-like"/>
</dbReference>
<evidence type="ECO:0000256" key="4">
    <source>
        <dbReference type="ARBA" id="ARBA00022989"/>
    </source>
</evidence>
<comment type="subcellular location">
    <subcellularLocation>
        <location evidence="1">Endomembrane system</location>
        <topology evidence="1">Multi-pass membrane protein</topology>
    </subcellularLocation>
</comment>
<reference evidence="7" key="1">
    <citation type="submission" date="2021-08" db="EMBL/GenBank/DDBJ databases">
        <title>Whole genome sequencing of non-tuberculosis mycobacteria type-strains.</title>
        <authorList>
            <person name="Igarashi Y."/>
            <person name="Osugi A."/>
            <person name="Mitarai S."/>
        </authorList>
    </citation>
    <scope>NUCLEOTIDE SEQUENCE</scope>
    <source>
        <strain evidence="7">JCM 30995</strain>
    </source>
</reference>
<dbReference type="KEGG" id="mher:K3U94_07655"/>
<dbReference type="InterPro" id="IPR036259">
    <property type="entry name" value="MFS_trans_sf"/>
</dbReference>
<feature type="transmembrane region" description="Helical" evidence="6">
    <location>
        <begin position="203"/>
        <end position="222"/>
    </location>
</feature>
<feature type="transmembrane region" description="Helical" evidence="6">
    <location>
        <begin position="20"/>
        <end position="42"/>
    </location>
</feature>
<evidence type="ECO:0000313" key="7">
    <source>
        <dbReference type="EMBL" id="QZA09116.1"/>
    </source>
</evidence>
<dbReference type="Pfam" id="PF11700">
    <property type="entry name" value="ATG22"/>
    <property type="match status" value="1"/>
</dbReference>
<keyword evidence="4 6" id="KW-1133">Transmembrane helix</keyword>
<evidence type="ECO:0000256" key="6">
    <source>
        <dbReference type="SAM" id="Phobius"/>
    </source>
</evidence>
<accession>A0A9X7WIY1</accession>
<dbReference type="PANTHER" id="PTHR23519:SF1">
    <property type="entry name" value="AUTOPHAGY-RELATED PROTEIN 22"/>
    <property type="match status" value="1"/>
</dbReference>
<evidence type="ECO:0000256" key="1">
    <source>
        <dbReference type="ARBA" id="ARBA00004127"/>
    </source>
</evidence>
<proteinExistence type="predicted"/>
<dbReference type="GO" id="GO:0012505">
    <property type="term" value="C:endomembrane system"/>
    <property type="evidence" value="ECO:0007669"/>
    <property type="project" value="UniProtKB-SubCell"/>
</dbReference>
<dbReference type="InterPro" id="IPR050495">
    <property type="entry name" value="ATG22/LtaA_families"/>
</dbReference>
<evidence type="ECO:0000256" key="5">
    <source>
        <dbReference type="ARBA" id="ARBA00023136"/>
    </source>
</evidence>
<feature type="transmembrane region" description="Helical" evidence="6">
    <location>
        <begin position="118"/>
        <end position="138"/>
    </location>
</feature>
<keyword evidence="3 6" id="KW-0812">Transmembrane</keyword>
<gene>
    <name evidence="7" type="ORF">K3U94_07655</name>
</gene>
<feature type="transmembrane region" description="Helical" evidence="6">
    <location>
        <begin position="62"/>
        <end position="86"/>
    </location>
</feature>
<feature type="transmembrane region" description="Helical" evidence="6">
    <location>
        <begin position="159"/>
        <end position="183"/>
    </location>
</feature>
<feature type="transmembrane region" description="Helical" evidence="6">
    <location>
        <begin position="348"/>
        <end position="372"/>
    </location>
</feature>